<dbReference type="EMBL" id="CP013118">
    <property type="protein sequence ID" value="ALO14719.1"/>
    <property type="molecule type" value="Genomic_DNA"/>
</dbReference>
<dbReference type="InterPro" id="IPR025636">
    <property type="entry name" value="DUF4294"/>
</dbReference>
<proteinExistence type="predicted"/>
<organism evidence="1 2">
    <name type="scientific">Salinivirga cyanobacteriivorans</name>
    <dbReference type="NCBI Taxonomy" id="1307839"/>
    <lineage>
        <taxon>Bacteria</taxon>
        <taxon>Pseudomonadati</taxon>
        <taxon>Bacteroidota</taxon>
        <taxon>Bacteroidia</taxon>
        <taxon>Bacteroidales</taxon>
        <taxon>Salinivirgaceae</taxon>
        <taxon>Salinivirga</taxon>
    </lineage>
</organism>
<dbReference type="PATRIC" id="fig|1307839.3.peg.1140"/>
<dbReference type="Proteomes" id="UP000064893">
    <property type="component" value="Chromosome"/>
</dbReference>
<protein>
    <recommendedName>
        <fullName evidence="3">DUF4294 domain-containing protein</fullName>
    </recommendedName>
</protein>
<dbReference type="AlphaFoldDB" id="A0A0S2HXF0"/>
<evidence type="ECO:0008006" key="3">
    <source>
        <dbReference type="Google" id="ProtNLM"/>
    </source>
</evidence>
<reference evidence="1 2" key="1">
    <citation type="submission" date="2015-11" db="EMBL/GenBank/DDBJ databases">
        <title>Description and complete genome sequence of a novel strain predominating in hypersaline microbial mats and representing a new family of the Bacteriodetes phylum.</title>
        <authorList>
            <person name="Spring S."/>
            <person name="Bunk B."/>
            <person name="Sproer C."/>
            <person name="Klenk H.-P."/>
        </authorList>
    </citation>
    <scope>NUCLEOTIDE SEQUENCE [LARGE SCALE GENOMIC DNA]</scope>
    <source>
        <strain evidence="1 2">L21-Spi-D4</strain>
    </source>
</reference>
<dbReference type="KEGG" id="blq:L21SP5_01053"/>
<dbReference type="STRING" id="1307839.L21SP5_01053"/>
<keyword evidence="2" id="KW-1185">Reference proteome</keyword>
<evidence type="ECO:0000313" key="1">
    <source>
        <dbReference type="EMBL" id="ALO14719.1"/>
    </source>
</evidence>
<accession>A0A0S2HXF0</accession>
<name>A0A0S2HXF0_9BACT</name>
<sequence length="234" mass="27450">MILKIACLYLAKLENQLLMKRIIKANSLFFFVYLLGMLHSQVTCAQTDTASYGYYVLPMVIEGKDTIALVDLRTITIYPTRDLSRRTPMNLKYIRLAKKVRRVYPYARLAVDILQSIYDTLPELDTERQQRRFLRAYDKALRDRYMDELKKLKVSEGRILLKLIDRETGYTSYNLVRALRGKLSAMFWQSLARIFGENLKTEYNPRGEDRLIEEIVVKIESGRLEPLPLPNKKD</sequence>
<evidence type="ECO:0000313" key="2">
    <source>
        <dbReference type="Proteomes" id="UP000064893"/>
    </source>
</evidence>
<dbReference type="Pfam" id="PF14127">
    <property type="entry name" value="DUF4294"/>
    <property type="match status" value="1"/>
</dbReference>
<gene>
    <name evidence="1" type="ORF">L21SP5_01053</name>
</gene>